<protein>
    <recommendedName>
        <fullName evidence="2">Peptidase M55 D-aminopeptidase</fullName>
    </recommendedName>
</protein>
<gene>
    <name evidence="1" type="ORF">LCGC14_2915490</name>
</gene>
<dbReference type="SUPFAM" id="SSF63992">
    <property type="entry name" value="Dipeptide transport protein"/>
    <property type="match status" value="1"/>
</dbReference>
<proteinExistence type="predicted"/>
<dbReference type="InterPro" id="IPR027476">
    <property type="entry name" value="DppA_N"/>
</dbReference>
<dbReference type="Pfam" id="PF04951">
    <property type="entry name" value="Peptidase_M55"/>
    <property type="match status" value="1"/>
</dbReference>
<sequence>MKVFIAVDMEGVAGLFQWDSSQVALQKRLMTEEVNAAARGAFKGGATEVLAGEGHGNMRNLLPELLDSRVRYLSGQPKPMNHMGGVDSSFGLALLIGYHSKAGTLHGVMAHTFASHIFSLSFNGIEVGEIAADA</sequence>
<dbReference type="AlphaFoldDB" id="A0A0F8YC68"/>
<dbReference type="EMBL" id="LAZR01057809">
    <property type="protein sequence ID" value="KKK71280.1"/>
    <property type="molecule type" value="Genomic_DNA"/>
</dbReference>
<name>A0A0F8YC68_9ZZZZ</name>
<evidence type="ECO:0008006" key="2">
    <source>
        <dbReference type="Google" id="ProtNLM"/>
    </source>
</evidence>
<dbReference type="InterPro" id="IPR036177">
    <property type="entry name" value="Peptidase_M55_sf"/>
</dbReference>
<comment type="caution">
    <text evidence="1">The sequence shown here is derived from an EMBL/GenBank/DDBJ whole genome shotgun (WGS) entry which is preliminary data.</text>
</comment>
<dbReference type="Gene3D" id="3.40.50.10780">
    <property type="entry name" value="Dipeptide transport protein"/>
    <property type="match status" value="1"/>
</dbReference>
<dbReference type="InterPro" id="IPR007035">
    <property type="entry name" value="Peptidase_M55"/>
</dbReference>
<reference evidence="1" key="1">
    <citation type="journal article" date="2015" name="Nature">
        <title>Complex archaea that bridge the gap between prokaryotes and eukaryotes.</title>
        <authorList>
            <person name="Spang A."/>
            <person name="Saw J.H."/>
            <person name="Jorgensen S.L."/>
            <person name="Zaremba-Niedzwiedzka K."/>
            <person name="Martijn J."/>
            <person name="Lind A.E."/>
            <person name="van Eijk R."/>
            <person name="Schleper C."/>
            <person name="Guy L."/>
            <person name="Ettema T.J."/>
        </authorList>
    </citation>
    <scope>NUCLEOTIDE SEQUENCE</scope>
</reference>
<evidence type="ECO:0000313" key="1">
    <source>
        <dbReference type="EMBL" id="KKK71280.1"/>
    </source>
</evidence>
<organism evidence="1">
    <name type="scientific">marine sediment metagenome</name>
    <dbReference type="NCBI Taxonomy" id="412755"/>
    <lineage>
        <taxon>unclassified sequences</taxon>
        <taxon>metagenomes</taxon>
        <taxon>ecological metagenomes</taxon>
    </lineage>
</organism>
<accession>A0A0F8YC68</accession>
<feature type="non-terminal residue" evidence="1">
    <location>
        <position position="134"/>
    </location>
</feature>